<dbReference type="Pfam" id="PF18780">
    <property type="entry name" value="HNH_repeat"/>
    <property type="match status" value="1"/>
</dbReference>
<dbReference type="EMBL" id="MGAT01000009">
    <property type="protein sequence ID" value="OGK52939.1"/>
    <property type="molecule type" value="Genomic_DNA"/>
</dbReference>
<evidence type="ECO:0000313" key="1">
    <source>
        <dbReference type="EMBL" id="OGK52939.1"/>
    </source>
</evidence>
<evidence type="ECO:0000313" key="2">
    <source>
        <dbReference type="Proteomes" id="UP000178857"/>
    </source>
</evidence>
<dbReference type="STRING" id="1802069.A2970_01915"/>
<evidence type="ECO:0008006" key="3">
    <source>
        <dbReference type="Google" id="ProtNLM"/>
    </source>
</evidence>
<organism evidence="1 2">
    <name type="scientific">Candidatus Roizmanbacteria bacterium RIFCSPLOWO2_01_FULL_44_13</name>
    <dbReference type="NCBI Taxonomy" id="1802069"/>
    <lineage>
        <taxon>Bacteria</taxon>
        <taxon>Candidatus Roizmaniibacteriota</taxon>
    </lineage>
</organism>
<proteinExistence type="predicted"/>
<name>A0A1F7JBE7_9BACT</name>
<reference evidence="1 2" key="1">
    <citation type="journal article" date="2016" name="Nat. Commun.">
        <title>Thousands of microbial genomes shed light on interconnected biogeochemical processes in an aquifer system.</title>
        <authorList>
            <person name="Anantharaman K."/>
            <person name="Brown C.T."/>
            <person name="Hug L.A."/>
            <person name="Sharon I."/>
            <person name="Castelle C.J."/>
            <person name="Probst A.J."/>
            <person name="Thomas B.C."/>
            <person name="Singh A."/>
            <person name="Wilkins M.J."/>
            <person name="Karaoz U."/>
            <person name="Brodie E.L."/>
            <person name="Williams K.H."/>
            <person name="Hubbard S.S."/>
            <person name="Banfield J.F."/>
        </authorList>
    </citation>
    <scope>NUCLEOTIDE SEQUENCE [LARGE SCALE GENOMIC DNA]</scope>
</reference>
<protein>
    <recommendedName>
        <fullName evidence="3">HNH nuclease domain-containing protein</fullName>
    </recommendedName>
</protein>
<dbReference type="InterPro" id="IPR041025">
    <property type="entry name" value="HNH_repeat"/>
</dbReference>
<comment type="caution">
    <text evidence="1">The sequence shown here is derived from an EMBL/GenBank/DDBJ whole genome shotgun (WGS) entry which is preliminary data.</text>
</comment>
<dbReference type="AlphaFoldDB" id="A0A1F7JBE7"/>
<accession>A0A1F7JBE7</accession>
<sequence length="206" mass="24695">MIYLIMQRTKDKRFKKDYSKEDILDYLKGVYKILKKSPTYRDLNNFPGPSPRTIVRRFGFWSTALKQAGIRPHTYQLIKGEPSFIRKNWRNMSDKEIAHKLGVQSYVIRYYRMNFNLWKNRKGTARSTFRKEALRIYGSQCEVCGLGICEWHHIIPKSKDPKHWCILCPLCHEVITRKLVVIKNRKELRTKLLPFIKELYTKLRIN</sequence>
<dbReference type="Proteomes" id="UP000178857">
    <property type="component" value="Unassembled WGS sequence"/>
</dbReference>
<gene>
    <name evidence="1" type="ORF">A2970_01915</name>
</gene>